<evidence type="ECO:0000313" key="1">
    <source>
        <dbReference type="Proteomes" id="UP000095287"/>
    </source>
</evidence>
<accession>A0A1I7Z7T3</accession>
<proteinExistence type="predicted"/>
<name>A0A1I7Z7T3_9BILA</name>
<protein>
    <submittedName>
        <fullName evidence="2">Secreted protein</fullName>
    </submittedName>
</protein>
<organism evidence="1 2">
    <name type="scientific">Steinernema glaseri</name>
    <dbReference type="NCBI Taxonomy" id="37863"/>
    <lineage>
        <taxon>Eukaryota</taxon>
        <taxon>Metazoa</taxon>
        <taxon>Ecdysozoa</taxon>
        <taxon>Nematoda</taxon>
        <taxon>Chromadorea</taxon>
        <taxon>Rhabditida</taxon>
        <taxon>Tylenchina</taxon>
        <taxon>Panagrolaimomorpha</taxon>
        <taxon>Strongyloidoidea</taxon>
        <taxon>Steinernematidae</taxon>
        <taxon>Steinernema</taxon>
    </lineage>
</organism>
<dbReference type="AlphaFoldDB" id="A0A1I7Z7T3"/>
<keyword evidence="1" id="KW-1185">Reference proteome</keyword>
<dbReference type="Proteomes" id="UP000095287">
    <property type="component" value="Unplaced"/>
</dbReference>
<sequence length="130" mass="14353">MICAYYECPLIASSRSSKLVCEDARQLLSALCKRRDVTGACLSLFTPTNYSPPCDNGSAQLSQQKICMLFFARLIRAWSAAIIVSRPSARALHRLLLPFAATGGWLRSNSVLCACDDCCPSFERFCNFEA</sequence>
<reference evidence="2" key="1">
    <citation type="submission" date="2016-11" db="UniProtKB">
        <authorList>
            <consortium name="WormBaseParasite"/>
        </authorList>
    </citation>
    <scope>IDENTIFICATION</scope>
</reference>
<evidence type="ECO:0000313" key="2">
    <source>
        <dbReference type="WBParaSite" id="L893_g23776.t1"/>
    </source>
</evidence>
<dbReference type="WBParaSite" id="L893_g23776.t1">
    <property type="protein sequence ID" value="L893_g23776.t1"/>
    <property type="gene ID" value="L893_g23776"/>
</dbReference>